<evidence type="ECO:0000313" key="1">
    <source>
        <dbReference type="EMBL" id="RJE82974.1"/>
    </source>
</evidence>
<proteinExistence type="predicted"/>
<protein>
    <submittedName>
        <fullName evidence="1">Uncharacterized protein</fullName>
    </submittedName>
</protein>
<dbReference type="Proteomes" id="UP000284202">
    <property type="component" value="Unassembled WGS sequence"/>
</dbReference>
<dbReference type="AlphaFoldDB" id="A0A418SPS8"/>
<accession>A0A418SPS8</accession>
<sequence>MSGDIITVEVRILNETDKAWLVTPDAKHQAEWVPKSQVEIEDRHEIKEFHLMQVPEWLATRAGLV</sequence>
<keyword evidence="2" id="KW-1185">Reference proteome</keyword>
<name>A0A418SPS8_9RHOB</name>
<dbReference type="OrthoDB" id="8024304at2"/>
<comment type="caution">
    <text evidence="1">The sequence shown here is derived from an EMBL/GenBank/DDBJ whole genome shotgun (WGS) entry which is preliminary data.</text>
</comment>
<gene>
    <name evidence="1" type="ORF">D3P04_18275</name>
</gene>
<organism evidence="1 2">
    <name type="scientific">Paracoccus onubensis</name>
    <dbReference type="NCBI Taxonomy" id="1675788"/>
    <lineage>
        <taxon>Bacteria</taxon>
        <taxon>Pseudomonadati</taxon>
        <taxon>Pseudomonadota</taxon>
        <taxon>Alphaproteobacteria</taxon>
        <taxon>Rhodobacterales</taxon>
        <taxon>Paracoccaceae</taxon>
        <taxon>Paracoccus</taxon>
    </lineage>
</organism>
<dbReference type="RefSeq" id="WP_119751295.1">
    <property type="nucleotide sequence ID" value="NZ_QZCG01000013.1"/>
</dbReference>
<evidence type="ECO:0000313" key="2">
    <source>
        <dbReference type="Proteomes" id="UP000284202"/>
    </source>
</evidence>
<dbReference type="EMBL" id="QZCG01000013">
    <property type="protein sequence ID" value="RJE82974.1"/>
    <property type="molecule type" value="Genomic_DNA"/>
</dbReference>
<reference evidence="2" key="1">
    <citation type="submission" date="2018-09" db="EMBL/GenBank/DDBJ databases">
        <title>Acidovorax cavernicola nov. sp. isolated from Gruta de las Maravillas (Aracena, Spain).</title>
        <authorList>
            <person name="Jurado V."/>
            <person name="Gutierrez-Patricio S."/>
            <person name="Gonzalez-Pimentel J.L."/>
            <person name="Miller A.Z."/>
            <person name="Laiz L."/>
            <person name="Saiz-Jimenez C."/>
        </authorList>
    </citation>
    <scope>NUCLEOTIDE SEQUENCE [LARGE SCALE GENOMIC DNA]</scope>
    <source>
        <strain evidence="2">1011MAR3C25</strain>
    </source>
</reference>